<gene>
    <name evidence="4" type="ORF">NUU61_006788</name>
</gene>
<feature type="compositionally biased region" description="Basic and acidic residues" evidence="1">
    <location>
        <begin position="226"/>
        <end position="249"/>
    </location>
</feature>
<dbReference type="Pfam" id="PF00884">
    <property type="entry name" value="Sulfatase"/>
    <property type="match status" value="1"/>
</dbReference>
<dbReference type="EMBL" id="JAPMSZ010000009">
    <property type="protein sequence ID" value="KAJ5091918.1"/>
    <property type="molecule type" value="Genomic_DNA"/>
</dbReference>
<proteinExistence type="predicted"/>
<name>A0A9W9K3N2_9EURO</name>
<dbReference type="Gene3D" id="3.40.720.10">
    <property type="entry name" value="Alkaline Phosphatase, subunit A"/>
    <property type="match status" value="1"/>
</dbReference>
<feature type="transmembrane region" description="Helical" evidence="2">
    <location>
        <begin position="268"/>
        <end position="290"/>
    </location>
</feature>
<feature type="transmembrane region" description="Helical" evidence="2">
    <location>
        <begin position="108"/>
        <end position="132"/>
    </location>
</feature>
<dbReference type="OrthoDB" id="103349at2759"/>
<reference evidence="4" key="2">
    <citation type="journal article" date="2023" name="IMA Fungus">
        <title>Comparative genomic study of the Penicillium genus elucidates a diverse pangenome and 15 lateral gene transfer events.</title>
        <authorList>
            <person name="Petersen C."/>
            <person name="Sorensen T."/>
            <person name="Nielsen M.R."/>
            <person name="Sondergaard T.E."/>
            <person name="Sorensen J.L."/>
            <person name="Fitzpatrick D.A."/>
            <person name="Frisvad J.C."/>
            <person name="Nielsen K.L."/>
        </authorList>
    </citation>
    <scope>NUCLEOTIDE SEQUENCE</scope>
    <source>
        <strain evidence="4">IBT 34128</strain>
    </source>
</reference>
<feature type="transmembrane region" description="Helical" evidence="2">
    <location>
        <begin position="46"/>
        <end position="69"/>
    </location>
</feature>
<dbReference type="PANTHER" id="PTHR43751:SF3">
    <property type="entry name" value="SULFATASE N-TERMINAL DOMAIN-CONTAINING PROTEIN"/>
    <property type="match status" value="1"/>
</dbReference>
<sequence length="930" mass="105516">MKFPSNPPALSQSLLGWAEEAAISIVMVVRSPQQSLDSAWAVSRKYFFSVIFISLLVSKFFHVCVQLTSMTAPSFLPWGPTFFLVDIVLILVACGLARWFEWRIIRDIAAVVTVAFGIYASSIASADISFYVHTGAEIFYPQKSKGSKPNPAKWTVLSAFVAAIFVDGVILVGAYFATPHLFRVTKAFLEIWGSLLFSPFGCCRRQRTPSADSENYEQIAIDDYDENNHDSENPQETENHEAENHRETDPLAQMDTPREKPEQKRWSLLHRVLAISFGLIIVLLCLVRPYDRNYTSMSESLAFAPFASDDSRSTHGSAPAKPAPPANQPPPAKPATPAKPTASEKASPTWATPVMTPLPSDFSWLEDTTALDTFPKFDWLPSFNSSNELPDWSPFRLNRHDDPDYDYEHYNPQKDPLHIPNLHNDILEPIREAIHNGSVKIKHVVLLKLESTRQDMWPFSSSSYIMKHIRESYPDGEIPKEVLDRLSSLTPTAERLTGSDNGFRQGKESSRPKPYGGITANNSWTAGTYSLKSLTGTFCGVDSMAVEGNHEYQHDIYQPCFPHILSALNNQPKTTNETDDWGSWPWRTMYFQASSDSWDHHYDLTPEFGFEDTWVKRTIDEAGGKYIPEESEEEKGHGHEDKVMKNYFRDAIEDAKKNNTRLFIAHLTHNTHTPYYIPREYKEMLGDKSDERNERLERYLNTMAYQDEWVSDILKVFEDAGVADETLFIMTGDHGLSLPNDGGITARDSPHVANFHVPLLFAHPKLPQLEIDNATMSTQILPTILDLLIETSSVNEESTKILRDLLSLYGGQSIIRTMIPEQMGWKEWHFGTTNPGGGMVCLRSAAQPYRLVVPLNSDGRWRFTNFVEDPFELEPLEENEADSLITTVEKKHGPDAANWLDEASQVATWWIDDNFRRWKWDPSNPDNEYP</sequence>
<dbReference type="GeneID" id="81396484"/>
<dbReference type="RefSeq" id="XP_056510115.1">
    <property type="nucleotide sequence ID" value="XM_056657315.1"/>
</dbReference>
<reference evidence="4" key="1">
    <citation type="submission" date="2022-11" db="EMBL/GenBank/DDBJ databases">
        <authorList>
            <person name="Petersen C."/>
        </authorList>
    </citation>
    <scope>NUCLEOTIDE SEQUENCE</scope>
    <source>
        <strain evidence="4">IBT 34128</strain>
    </source>
</reference>
<evidence type="ECO:0000313" key="4">
    <source>
        <dbReference type="EMBL" id="KAJ5091918.1"/>
    </source>
</evidence>
<feature type="domain" description="Sulfatase N-terminal" evidence="3">
    <location>
        <begin position="515"/>
        <end position="788"/>
    </location>
</feature>
<keyword evidence="5" id="KW-1185">Reference proteome</keyword>
<keyword evidence="2" id="KW-0472">Membrane</keyword>
<feature type="region of interest" description="Disordered" evidence="1">
    <location>
        <begin position="308"/>
        <end position="354"/>
    </location>
</feature>
<keyword evidence="2" id="KW-1133">Transmembrane helix</keyword>
<feature type="transmembrane region" description="Helical" evidence="2">
    <location>
        <begin position="152"/>
        <end position="177"/>
    </location>
</feature>
<accession>A0A9W9K3N2</accession>
<feature type="region of interest" description="Disordered" evidence="1">
    <location>
        <begin position="490"/>
        <end position="518"/>
    </location>
</feature>
<dbReference type="Proteomes" id="UP001141434">
    <property type="component" value="Unassembled WGS sequence"/>
</dbReference>
<feature type="compositionally biased region" description="Pro residues" evidence="1">
    <location>
        <begin position="321"/>
        <end position="334"/>
    </location>
</feature>
<dbReference type="AlphaFoldDB" id="A0A9W9K3N2"/>
<feature type="region of interest" description="Disordered" evidence="1">
    <location>
        <begin position="223"/>
        <end position="262"/>
    </location>
</feature>
<evidence type="ECO:0000256" key="1">
    <source>
        <dbReference type="SAM" id="MobiDB-lite"/>
    </source>
</evidence>
<protein>
    <recommendedName>
        <fullName evidence="3">Sulfatase N-terminal domain-containing protein</fullName>
    </recommendedName>
</protein>
<dbReference type="InterPro" id="IPR052701">
    <property type="entry name" value="GAG_Ulvan_Degrading_Sulfatases"/>
</dbReference>
<dbReference type="SUPFAM" id="SSF53649">
    <property type="entry name" value="Alkaline phosphatase-like"/>
    <property type="match status" value="1"/>
</dbReference>
<comment type="caution">
    <text evidence="4">The sequence shown here is derived from an EMBL/GenBank/DDBJ whole genome shotgun (WGS) entry which is preliminary data.</text>
</comment>
<dbReference type="InterPro" id="IPR000917">
    <property type="entry name" value="Sulfatase_N"/>
</dbReference>
<keyword evidence="2" id="KW-0812">Transmembrane</keyword>
<evidence type="ECO:0000256" key="2">
    <source>
        <dbReference type="SAM" id="Phobius"/>
    </source>
</evidence>
<feature type="transmembrane region" description="Helical" evidence="2">
    <location>
        <begin position="75"/>
        <end position="96"/>
    </location>
</feature>
<organism evidence="4 5">
    <name type="scientific">Penicillium alfredii</name>
    <dbReference type="NCBI Taxonomy" id="1506179"/>
    <lineage>
        <taxon>Eukaryota</taxon>
        <taxon>Fungi</taxon>
        <taxon>Dikarya</taxon>
        <taxon>Ascomycota</taxon>
        <taxon>Pezizomycotina</taxon>
        <taxon>Eurotiomycetes</taxon>
        <taxon>Eurotiomycetidae</taxon>
        <taxon>Eurotiales</taxon>
        <taxon>Aspergillaceae</taxon>
        <taxon>Penicillium</taxon>
    </lineage>
</organism>
<dbReference type="PANTHER" id="PTHR43751">
    <property type="entry name" value="SULFATASE"/>
    <property type="match status" value="1"/>
</dbReference>
<evidence type="ECO:0000259" key="3">
    <source>
        <dbReference type="Pfam" id="PF00884"/>
    </source>
</evidence>
<dbReference type="InterPro" id="IPR017850">
    <property type="entry name" value="Alkaline_phosphatase_core_sf"/>
</dbReference>
<evidence type="ECO:0000313" key="5">
    <source>
        <dbReference type="Proteomes" id="UP001141434"/>
    </source>
</evidence>